<dbReference type="Gene3D" id="3.40.50.410">
    <property type="entry name" value="von Willebrand factor, type A domain"/>
    <property type="match status" value="3"/>
</dbReference>
<reference evidence="3" key="1">
    <citation type="submission" date="2022-11" db="UniProtKB">
        <authorList>
            <consortium name="EnsemblMetazoa"/>
        </authorList>
    </citation>
    <scope>IDENTIFICATION</scope>
</reference>
<sequence>MRDGILLATGTIKISKPGTSATYTMDDSDEEDINLPSSGEDQKIIRRPKTSKQTFLTQSRATKKRSANAKMKTRRSLEDRPPWVQPSVRGAMPTPDMTVTHINQTHDRVRARDMAAMFNEGQTSTDWLKNHSIEHFNLTLKDLLSKGQIIRPKNNNNKRLDGPPRELQFEASVVNEFEYKLYESIEMYHNRIRWLLKGSKKTFGMIKGNKVALVIDSSDSNCGFGRISHFRESLMELIDEQLHNREMLYLMSFGTDLDTLWHTPRYTNIRILDEARYWVNSLSGTGGCNLLAALKKVLKVKDIDSIVLVMGSCPDQNAEALVEYIEQAAVGRQVPLHCVTFDCNNHLTNLTLRKLADISGGRYHVYASGSEEQIYTGTDITMLLREIRIAQDVINKIQEMRQGMMGDALVSILNEISLEVQKLPQSRFLPRPPNHTGPLVLEEAAFLPKTSEDWLQQNGLKGKRLSLYQVLAPNAFNQIEEFIPIIRKSVRSQTHEKAMTQFEWHDGTIKNVHVDPALLFDYQKQLGATVKLYERRVDWLSKDSRRLFGTLTEKRIVILIDLSLSNANYLVHIQHSLRLLLQQQMLNKEAFNIIGFSSTARSWRPFMQEPTEQNLQMAWKWALGLECGGSRNFLAALRLALENEEDRKRNMTVDGIYLFTSGIPDQLPEVICSFMEEATIAQPTRLHSILFNVDDYDSNGAIPGRYANITQTAECLRTLAHVTRGRFHWFRETGIIESDDIKGILSEMDKAVNYSQKCAMLVDSVKKRSPKYQAELMNGSSDDQPKMLPMRPSSAKRKALPAPKHTELSLARLQITENKDKEDGKPLPRSRPSSAKKEPSKMDSNRIASEKDRKSKRPSSAHKSKPSKQVFYTEFKNEVGTVYKQYPDILSKKKSVRKAINHPVIPDREELKTTKEWLKLYGLSKLRLDLSKLVSGPECTHAKRHIGTLNKSVTAKYCTIFPSVNIKGTVRHLQMQAHELQDYEKQIELVLRRYLRRLQWLLGASRRTFGAVVEKKVIVLVDTSGSMVSHMEELKRELVALIWDQFQRENISFNIVRFSGDIEPWRNGLVEPTEINCHDAVRWVSTFAPAGNTCTLEALVHAFKDKDVQSIYLLTDGKPDSSTARVLREVAQVNTIRGVKIHTISFNCEDETANIFLRQLAAMCRSRYHRCYAGMDGDLMAHKLLDEGFKDIDHPILPTFDSDDLKQLVDEIEQARHFLSQSRSFRQLFGTTTKPHEKNKSSRHMPPNHIKPSMTAAAT</sequence>
<dbReference type="CTD" id="146177"/>
<accession>A0A914AV18</accession>
<feature type="domain" description="VWFA" evidence="2">
    <location>
        <begin position="1016"/>
        <end position="1212"/>
    </location>
</feature>
<dbReference type="AlphaFoldDB" id="A0A914AV18"/>
<keyword evidence="4" id="KW-1185">Reference proteome</keyword>
<dbReference type="OrthoDB" id="299997at2759"/>
<feature type="compositionally biased region" description="Basic and acidic residues" evidence="1">
    <location>
        <begin position="817"/>
        <end position="826"/>
    </location>
</feature>
<dbReference type="Pfam" id="PF13768">
    <property type="entry name" value="VWA_3"/>
    <property type="match status" value="3"/>
</dbReference>
<name>A0A914AV18_PATMI</name>
<dbReference type="PROSITE" id="PS50234">
    <property type="entry name" value="VWFA"/>
    <property type="match status" value="1"/>
</dbReference>
<feature type="compositionally biased region" description="Basic residues" evidence="1">
    <location>
        <begin position="854"/>
        <end position="866"/>
    </location>
</feature>
<dbReference type="GeneID" id="119737333"/>
<feature type="compositionally biased region" description="Basic and acidic residues" evidence="1">
    <location>
        <begin position="835"/>
        <end position="853"/>
    </location>
</feature>
<feature type="region of interest" description="Disordered" evidence="1">
    <location>
        <begin position="18"/>
        <end position="97"/>
    </location>
</feature>
<dbReference type="RefSeq" id="XP_038067533.1">
    <property type="nucleotide sequence ID" value="XM_038211605.1"/>
</dbReference>
<evidence type="ECO:0000313" key="4">
    <source>
        <dbReference type="Proteomes" id="UP000887568"/>
    </source>
</evidence>
<evidence type="ECO:0000259" key="2">
    <source>
        <dbReference type="PROSITE" id="PS50234"/>
    </source>
</evidence>
<dbReference type="PANTHER" id="PTHR46478">
    <property type="entry name" value="VON WILLEBRAND FACTOR A DOMAIN-CONTAINING PROTEIN 3A"/>
    <property type="match status" value="1"/>
</dbReference>
<feature type="compositionally biased region" description="Basic residues" evidence="1">
    <location>
        <begin position="61"/>
        <end position="74"/>
    </location>
</feature>
<protein>
    <recommendedName>
        <fullName evidence="2">VWFA domain-containing protein</fullName>
    </recommendedName>
</protein>
<dbReference type="Proteomes" id="UP000887568">
    <property type="component" value="Unplaced"/>
</dbReference>
<organism evidence="3 4">
    <name type="scientific">Patiria miniata</name>
    <name type="common">Bat star</name>
    <name type="synonym">Asterina miniata</name>
    <dbReference type="NCBI Taxonomy" id="46514"/>
    <lineage>
        <taxon>Eukaryota</taxon>
        <taxon>Metazoa</taxon>
        <taxon>Echinodermata</taxon>
        <taxon>Eleutherozoa</taxon>
        <taxon>Asterozoa</taxon>
        <taxon>Asteroidea</taxon>
        <taxon>Valvatacea</taxon>
        <taxon>Valvatida</taxon>
        <taxon>Asterinidae</taxon>
        <taxon>Patiria</taxon>
    </lineage>
</organism>
<feature type="region of interest" description="Disordered" evidence="1">
    <location>
        <begin position="776"/>
        <end position="868"/>
    </location>
</feature>
<feature type="compositionally biased region" description="Polar residues" evidence="1">
    <location>
        <begin position="51"/>
        <end position="60"/>
    </location>
</feature>
<dbReference type="OMA" id="PNCTHQK"/>
<feature type="region of interest" description="Disordered" evidence="1">
    <location>
        <begin position="1231"/>
        <end position="1259"/>
    </location>
</feature>
<dbReference type="SUPFAM" id="SSF53300">
    <property type="entry name" value="vWA-like"/>
    <property type="match status" value="3"/>
</dbReference>
<dbReference type="InterPro" id="IPR036465">
    <property type="entry name" value="vWFA_dom_sf"/>
</dbReference>
<dbReference type="PANTHER" id="PTHR46478:SF1">
    <property type="entry name" value="VON WILLEBRAND FACTOR A DOMAIN-CONTAINING PROTEIN 3A"/>
    <property type="match status" value="1"/>
</dbReference>
<dbReference type="InterPro" id="IPR002035">
    <property type="entry name" value="VWF_A"/>
</dbReference>
<proteinExistence type="predicted"/>
<evidence type="ECO:0000313" key="3">
    <source>
        <dbReference type="EnsemblMetazoa" id="XP_038067533.1"/>
    </source>
</evidence>
<dbReference type="EnsemblMetazoa" id="XM_038211605.1">
    <property type="protein sequence ID" value="XP_038067533.1"/>
    <property type="gene ID" value="LOC119737333"/>
</dbReference>
<evidence type="ECO:0000256" key="1">
    <source>
        <dbReference type="SAM" id="MobiDB-lite"/>
    </source>
</evidence>